<dbReference type="SUPFAM" id="SSF52402">
    <property type="entry name" value="Adenine nucleotide alpha hydrolases-like"/>
    <property type="match status" value="1"/>
</dbReference>
<protein>
    <submittedName>
        <fullName evidence="3">UspA domain protein</fullName>
    </submittedName>
</protein>
<gene>
    <name evidence="3" type="ordered locus">Mzhil_2012</name>
</gene>
<organism evidence="3 4">
    <name type="scientific">Methanosalsum zhilinae (strain DSM 4017 / NBRC 107636 / OCM 62 / WeN5)</name>
    <name type="common">Methanohalophilus zhilinae</name>
    <dbReference type="NCBI Taxonomy" id="679901"/>
    <lineage>
        <taxon>Archaea</taxon>
        <taxon>Methanobacteriati</taxon>
        <taxon>Methanobacteriota</taxon>
        <taxon>Stenosarchaea group</taxon>
        <taxon>Methanomicrobia</taxon>
        <taxon>Methanosarcinales</taxon>
        <taxon>Methanosarcinaceae</taxon>
        <taxon>Methanosalsum</taxon>
    </lineage>
</organism>
<dbReference type="KEGG" id="mzh:Mzhil_2012"/>
<name>F7XL33_METZD</name>
<dbReference type="Proteomes" id="UP000006622">
    <property type="component" value="Chromosome"/>
</dbReference>
<feature type="domain" description="UspA" evidence="2">
    <location>
        <begin position="6"/>
        <end position="144"/>
    </location>
</feature>
<dbReference type="Pfam" id="PF00582">
    <property type="entry name" value="Usp"/>
    <property type="match status" value="1"/>
</dbReference>
<comment type="similarity">
    <text evidence="1">Belongs to the universal stress protein A family.</text>
</comment>
<dbReference type="InterPro" id="IPR006016">
    <property type="entry name" value="UspA"/>
</dbReference>
<dbReference type="PANTHER" id="PTHR46268">
    <property type="entry name" value="STRESS RESPONSE PROTEIN NHAX"/>
    <property type="match status" value="1"/>
</dbReference>
<dbReference type="GeneID" id="10823659"/>
<dbReference type="STRING" id="679901.Mzhil_2012"/>
<dbReference type="Gene3D" id="3.40.50.620">
    <property type="entry name" value="HUPs"/>
    <property type="match status" value="1"/>
</dbReference>
<sequence length="155" mass="17066">MKSRVYQKIMIATDGSQNSMKAVASGIEIAKLSGAKVYAVYVVDTSYKKYLADFKDKEKVHEYLVNQGKDAISHVEKAGEMKDVQVEPVIVEGNPAVEIVNYAEKNDMDMIVMGTMGVTASRKLSIGSVAENVVRTSKVQVLVVQRYTPTSQNNE</sequence>
<dbReference type="EMBL" id="CP002101">
    <property type="protein sequence ID" value="AEH61845.1"/>
    <property type="molecule type" value="Genomic_DNA"/>
</dbReference>
<evidence type="ECO:0000259" key="2">
    <source>
        <dbReference type="Pfam" id="PF00582"/>
    </source>
</evidence>
<dbReference type="InterPro" id="IPR006015">
    <property type="entry name" value="Universal_stress_UspA"/>
</dbReference>
<accession>F7XL33</accession>
<proteinExistence type="inferred from homology"/>
<dbReference type="InterPro" id="IPR014729">
    <property type="entry name" value="Rossmann-like_a/b/a_fold"/>
</dbReference>
<dbReference type="CDD" id="cd00293">
    <property type="entry name" value="USP-like"/>
    <property type="match status" value="1"/>
</dbReference>
<evidence type="ECO:0000313" key="3">
    <source>
        <dbReference type="EMBL" id="AEH61845.1"/>
    </source>
</evidence>
<evidence type="ECO:0000256" key="1">
    <source>
        <dbReference type="ARBA" id="ARBA00008791"/>
    </source>
</evidence>
<dbReference type="OrthoDB" id="105697at2157"/>
<dbReference type="RefSeq" id="WP_013899280.1">
    <property type="nucleotide sequence ID" value="NC_015676.1"/>
</dbReference>
<reference evidence="3 4" key="1">
    <citation type="submission" date="2010-07" db="EMBL/GenBank/DDBJ databases">
        <title>The complete genome of Methanosalsum zhilinae DSM 4017.</title>
        <authorList>
            <consortium name="US DOE Joint Genome Institute (JGI-PGF)"/>
            <person name="Lucas S."/>
            <person name="Copeland A."/>
            <person name="Lapidus A."/>
            <person name="Glavina del Rio T."/>
            <person name="Dalin E."/>
            <person name="Tice H."/>
            <person name="Bruce D."/>
            <person name="Goodwin L."/>
            <person name="Pitluck S."/>
            <person name="Kyrpides N."/>
            <person name="Mavromatis K."/>
            <person name="Ovchinnikova G."/>
            <person name="Daligault H."/>
            <person name="Detter J.C."/>
            <person name="Han C."/>
            <person name="Tapia R."/>
            <person name="Larimer F."/>
            <person name="Land M."/>
            <person name="Hauser L."/>
            <person name="Markowitz V."/>
            <person name="Cheng J.-F."/>
            <person name="Hugenholtz P."/>
            <person name="Woyke T."/>
            <person name="Wu D."/>
            <person name="Spring S."/>
            <person name="Schueler E."/>
            <person name="Brambilla E."/>
            <person name="Klenk H.-P."/>
            <person name="Eisen J.A."/>
        </authorList>
    </citation>
    <scope>NUCLEOTIDE SEQUENCE [LARGE SCALE GENOMIC DNA]</scope>
    <source>
        <strain evidence="4">DSM 4017 / NBRC 107636 / OCM 62 / WeN5</strain>
    </source>
</reference>
<evidence type="ECO:0000313" key="4">
    <source>
        <dbReference type="Proteomes" id="UP000006622"/>
    </source>
</evidence>
<keyword evidence="4" id="KW-1185">Reference proteome</keyword>
<dbReference type="PANTHER" id="PTHR46268:SF6">
    <property type="entry name" value="UNIVERSAL STRESS PROTEIN UP12"/>
    <property type="match status" value="1"/>
</dbReference>
<dbReference type="PRINTS" id="PR01438">
    <property type="entry name" value="UNVRSLSTRESS"/>
</dbReference>
<dbReference type="HOGENOM" id="CLU_049301_11_1_2"/>
<dbReference type="AlphaFoldDB" id="F7XL33"/>